<dbReference type="Gene3D" id="3.40.50.1010">
    <property type="entry name" value="5'-nuclease"/>
    <property type="match status" value="1"/>
</dbReference>
<sequence>MSGIQRVYVDTSVYGGYFDKEFAEWTIKFFHEVDQGKFKLVISPLVTWELRKSPLHVRKLYLKYAQNTELIKIGSEPKQLALSYLNRKVVGKSSKNDCLHIAVASIAKMDVLVSWNFKHIVNVDRIKGYNLVNKEFGYFDLEIRTPGEVLHYE</sequence>
<dbReference type="SUPFAM" id="SSF88723">
    <property type="entry name" value="PIN domain-like"/>
    <property type="match status" value="1"/>
</dbReference>
<reference evidence="1 2" key="1">
    <citation type="submission" date="2013-01" db="EMBL/GenBank/DDBJ databases">
        <authorList>
            <person name="Harkins D.M."/>
            <person name="Durkin A.S."/>
            <person name="Brinkac L.M."/>
            <person name="Haft D.H."/>
            <person name="Selengut J.D."/>
            <person name="Sanka R."/>
            <person name="DePew J."/>
            <person name="Purushe J."/>
            <person name="Peacock S.J."/>
            <person name="Thaipadungpanit J."/>
            <person name="Wuthiekanun V.W."/>
            <person name="Day N.P."/>
            <person name="Vinetz J.M."/>
            <person name="Sutton G.G."/>
            <person name="Nierman W.C."/>
            <person name="Fouts D.E."/>
        </authorList>
    </citation>
    <scope>NUCLEOTIDE SEQUENCE [LARGE SCALE GENOMIC DNA]</scope>
    <source>
        <strain evidence="1 2">FPW1039</strain>
    </source>
</reference>
<gene>
    <name evidence="1" type="ORF">LEP1GSC079_1829</name>
</gene>
<dbReference type="AlphaFoldDB" id="A0A0F6IIT0"/>
<dbReference type="CDD" id="cd18687">
    <property type="entry name" value="PIN_VapC-like"/>
    <property type="match status" value="1"/>
</dbReference>
<proteinExistence type="predicted"/>
<protein>
    <submittedName>
        <fullName evidence="1">PIN domain protein</fullName>
    </submittedName>
</protein>
<evidence type="ECO:0000313" key="2">
    <source>
        <dbReference type="Proteomes" id="UP000012164"/>
    </source>
</evidence>
<comment type="caution">
    <text evidence="1">The sequence shown here is derived from an EMBL/GenBank/DDBJ whole genome shotgun (WGS) entry which is preliminary data.</text>
</comment>
<dbReference type="EMBL" id="AKWR02000057">
    <property type="protein sequence ID" value="EMJ37955.1"/>
    <property type="molecule type" value="Genomic_DNA"/>
</dbReference>
<evidence type="ECO:0000313" key="1">
    <source>
        <dbReference type="EMBL" id="EMJ37955.1"/>
    </source>
</evidence>
<dbReference type="InterPro" id="IPR029060">
    <property type="entry name" value="PIN-like_dom_sf"/>
</dbReference>
<accession>A0A0F6IIT0</accession>
<organism evidence="1 2">
    <name type="scientific">Leptospira interrogans str. FPW1039</name>
    <dbReference type="NCBI Taxonomy" id="1193040"/>
    <lineage>
        <taxon>Bacteria</taxon>
        <taxon>Pseudomonadati</taxon>
        <taxon>Spirochaetota</taxon>
        <taxon>Spirochaetia</taxon>
        <taxon>Leptospirales</taxon>
        <taxon>Leptospiraceae</taxon>
        <taxon>Leptospira</taxon>
    </lineage>
</organism>
<name>A0A0F6IIT0_LEPIR</name>
<dbReference type="Proteomes" id="UP000012164">
    <property type="component" value="Unassembled WGS sequence"/>
</dbReference>